<organism evidence="2">
    <name type="scientific">Saccharomyces paradoxus</name>
    <name type="common">Yeast</name>
    <name type="synonym">Saccharomyces douglasii</name>
    <dbReference type="NCBI Taxonomy" id="27291"/>
    <lineage>
        <taxon>Eukaryota</taxon>
        <taxon>Fungi</taxon>
        <taxon>Dikarya</taxon>
        <taxon>Ascomycota</taxon>
        <taxon>Saccharomycotina</taxon>
        <taxon>Saccharomycetes</taxon>
        <taxon>Saccharomycetales</taxon>
        <taxon>Saccharomycetaceae</taxon>
        <taxon>Saccharomyces</taxon>
    </lineage>
</organism>
<gene>
    <name evidence="2" type="primary">URB2</name>
    <name evidence="2" type="ORF">SPAR_J02230</name>
</gene>
<dbReference type="KEGG" id="spao:SPAR_J02230"/>
<reference evidence="2" key="2">
    <citation type="submission" date="2020-01" db="EMBL/GenBank/DDBJ databases">
        <title>Population-level Yeast Reference Genomes.</title>
        <authorList>
            <person name="Yue J.-X."/>
        </authorList>
    </citation>
    <scope>NUCLEOTIDE SEQUENCE</scope>
    <source>
        <strain evidence="2">CBS432</strain>
    </source>
</reference>
<dbReference type="InterPro" id="IPR052609">
    <property type="entry name" value="Ribosome_Biogenesis_Reg"/>
</dbReference>
<name>A0A8B8UU99_SACPA</name>
<dbReference type="PANTHER" id="PTHR15682">
    <property type="entry name" value="UNHEALTHY RIBOSOME BIOGENESIS PROTEIN 2 HOMOLOG"/>
    <property type="match status" value="1"/>
</dbReference>
<dbReference type="GeneID" id="54631632"/>
<dbReference type="GO" id="GO:0005730">
    <property type="term" value="C:nucleolus"/>
    <property type="evidence" value="ECO:0007669"/>
    <property type="project" value="TreeGrafter"/>
</dbReference>
<dbReference type="OrthoDB" id="160374at2759"/>
<feature type="domain" description="Nucleolar 27S pre-rRNA processing Urb2/Npa2 C-terminal" evidence="1">
    <location>
        <begin position="1003"/>
        <end position="1209"/>
    </location>
</feature>
<evidence type="ECO:0000313" key="2">
    <source>
        <dbReference type="RefSeq" id="XP_033767303.1"/>
    </source>
</evidence>
<reference evidence="2" key="4">
    <citation type="submission" date="2025-08" db="UniProtKB">
        <authorList>
            <consortium name="RefSeq"/>
        </authorList>
    </citation>
    <scope>IDENTIFICATION</scope>
    <source>
        <strain evidence="2">CBS432</strain>
    </source>
</reference>
<reference evidence="2" key="1">
    <citation type="journal article" date="2017" name="Nat. Genet.">
        <title>Contrasting evolutionary genome dynamics between domesticated and wild yeasts.</title>
        <authorList>
            <person name="Yue J.X."/>
            <person name="Li J."/>
            <person name="Aigrain L."/>
            <person name="Hallin J."/>
            <person name="Persson K."/>
            <person name="Oliver K."/>
            <person name="Bergstrom A."/>
            <person name="Coupland P."/>
            <person name="Warringer J."/>
            <person name="Lagomarsino M.C."/>
            <person name="Fischer G."/>
            <person name="Durbin R."/>
            <person name="Liti G."/>
        </authorList>
    </citation>
    <scope>NUCLEOTIDE SEQUENCE</scope>
    <source>
        <strain evidence="2">CBS432</strain>
    </source>
</reference>
<dbReference type="PANTHER" id="PTHR15682:SF2">
    <property type="entry name" value="UNHEALTHY RIBOSOME BIOGENESIS PROTEIN 2 HOMOLOG"/>
    <property type="match status" value="1"/>
</dbReference>
<dbReference type="GO" id="GO:0042254">
    <property type="term" value="P:ribosome biogenesis"/>
    <property type="evidence" value="ECO:0007669"/>
    <property type="project" value="TreeGrafter"/>
</dbReference>
<proteinExistence type="predicted"/>
<evidence type="ECO:0000259" key="1">
    <source>
        <dbReference type="Pfam" id="PF10441"/>
    </source>
</evidence>
<dbReference type="RefSeq" id="XP_033767303.1">
    <property type="nucleotide sequence ID" value="XM_033911412.1"/>
</dbReference>
<dbReference type="VEuPathDB" id="FungiDB:SPAR_J02230"/>
<dbReference type="InterPro" id="IPR018849">
    <property type="entry name" value="Urb2/Npa2_C"/>
</dbReference>
<sequence>MIAAYSIDYYCRNFFSVNLTYHWLLFENREHTAFSDNMGDLIEELPIPDNAQDLSKLLRSTSTKPHQIAQIVSKFDNLEVYFPNKEIFVLDLLIDRLNNGNLDDFKTSEYTWITFRKLLDAIDDPISIKKLIKKLKTVPVMIRTFYLWPKDKLSHGISFMKAFFAINDYLIVNFSVEESFQLLEQVINGLSSCSTTDFAFSYLQDACNLTHIDNITTTDNKIASCYCKHMLLPSLRYSAQIKHPVTSNRSYIRLSNFMGRFLLQPRVDYMKLNKKFVQENASEITDDMAYYYFANFVDFLSKDNFAQLEAIFTILAAKNPSLECRFLTLLSESKKTVSQEFLESLLLETLTSSNENGVLLLIPTILKLDIEVAIKHTFRLLELIQLEHFTDPLFSSRIWDLTIQSHANARELPNFFAKINEYCSGKGPDSYFLINYPAYVKSTTKQLFTLSSLQWKNLLQTLLDQVNHDSTNRVPLYLIRICLEGLSGGASHTTLDELKPVLSQVFTLESFDNSLQWDLKYHIMEVYDDIVPAEELEKIDYILSSDIFDITSGHLEELFFYCFKLREYISFDLSGALEKFMKHFEILDNESKSNLSFSIVSKFATLVNNNFTREQISSLIDSLLSNSKNLYLILNSDDIFEEANIMHALINKLASSYHQNFALEALVQIPIQCINKNVRVTLINNLTNESFCSGAAARKCILHLLSSPTFKTNIETNFYELCEKTIISPEMIISETDHEEIKMEDKESIFEKVWTNHLSQAKEPVSQKFLESGYNIIKKSIALSNCDNKLIIAGFTVAKFLKPDNKHRDVQDLVVSYTVEILKKYSEECDSKAVPLFRISMSTLYNIITAGQGDISKHKAEIMELFSKIMLRYRSEKVHHAPEEQEMFLVHSLLAEDKLEYIFAEYLNINHTDKCDPALGFCLEESLKRGPDAFNRLLWNSAKSFSTISQSCAEKFVRIFIIMSKRISRDNSLGHHLFVIALLEAYTSCDIEKFGYKSFFLLFNAIKELLVSKPWLFSQYCIEMLLPFCLKTLAVIIDRESTIEINEGFVNIVEVIDHILLVHRFKFSNRHHLINSVLCQLLETVAMHDDTLRTDSADAVARLITNYCEPYNVSNPQNGSKNNLSSKISLIKQSIRKNVLVVLTKYVQLSITTQFNLNIKKSLQPGIHAIFDILSQNELSQLNAFLDTPGKQYFKTLYLQYKKIGKWRED</sequence>
<protein>
    <submittedName>
        <fullName evidence="2">Ribosome biogenesis protein URB2</fullName>
    </submittedName>
</protein>
<accession>A0A8B8UU99</accession>
<dbReference type="AlphaFoldDB" id="A0A8B8UU99"/>
<reference evidence="2" key="3">
    <citation type="submission" date="2025-07" db="EMBL/GenBank/DDBJ databases">
        <authorList>
            <consortium name="NCBI Genome Project"/>
        </authorList>
    </citation>
    <scope>NUCLEOTIDE SEQUENCE</scope>
    <source>
        <strain evidence="2">CBS432</strain>
    </source>
</reference>
<dbReference type="Pfam" id="PF10441">
    <property type="entry name" value="Urb2"/>
    <property type="match status" value="1"/>
</dbReference>